<dbReference type="Proteomes" id="UP000011083">
    <property type="component" value="Unassembled WGS sequence"/>
</dbReference>
<dbReference type="RefSeq" id="XP_004337345.1">
    <property type="nucleotide sequence ID" value="XM_004337297.1"/>
</dbReference>
<feature type="transmembrane region" description="Helical" evidence="2">
    <location>
        <begin position="615"/>
        <end position="644"/>
    </location>
</feature>
<keyword evidence="2" id="KW-0472">Membrane</keyword>
<evidence type="ECO:0000256" key="1">
    <source>
        <dbReference type="SAM" id="MobiDB-lite"/>
    </source>
</evidence>
<evidence type="ECO:0000256" key="3">
    <source>
        <dbReference type="SAM" id="SignalP"/>
    </source>
</evidence>
<keyword evidence="5" id="KW-1185">Reference proteome</keyword>
<evidence type="ECO:0000313" key="5">
    <source>
        <dbReference type="Proteomes" id="UP000011083"/>
    </source>
</evidence>
<dbReference type="KEGG" id="acan:ACA1_221330"/>
<gene>
    <name evidence="4" type="ORF">ACA1_221330</name>
</gene>
<feature type="region of interest" description="Disordered" evidence="1">
    <location>
        <begin position="502"/>
        <end position="521"/>
    </location>
</feature>
<feature type="compositionally biased region" description="Low complexity" evidence="1">
    <location>
        <begin position="502"/>
        <end position="511"/>
    </location>
</feature>
<feature type="chain" id="PRO_5003989980" evidence="3">
    <location>
        <begin position="20"/>
        <end position="674"/>
    </location>
</feature>
<feature type="signal peptide" evidence="3">
    <location>
        <begin position="1"/>
        <end position="19"/>
    </location>
</feature>
<accession>L8GQY0</accession>
<keyword evidence="2" id="KW-1133">Transmembrane helix</keyword>
<sequence>MATVPLCVVAALLLVLGLGTVCLSGSCDSTTIAGGIALTTADGEVVDVAPGVYDQEVPTQLNHTITLRLGSTDADTVTVVHSGEWLTVANSSTLVLELGKLVLQGARLVVDADGQLNQSSDVVFDSVQGPSDAVWVQSGNVLISNTAVTEALVDLAGGVWQQYGNTTLVATHGVSGVRFGPGSFSSRWFQRGINNISVTSSSPNQIAAVDMSAGGMWLHMQDGPRIPHSHLTVSGSASSGVNLGADSSWGQYGLLTVQASDQSTGATAKLSQQRNFNITAGSGATGIEFANGGSWRQFATTTVKTTSATAIGTTSLRYVGSPTLVKIFSAQSTGRENDCAISSSPSPVASVAPLTANTTASFDDSSSAVAISSSSDATNASSVVGVQLSLSGLQLGFTDLHGLNVTRTVTNTTDPSNGNATTSTFAYTAHIDAETSLVQSYTYYASDRAVSFAGVDFTVRGGSVKWSFSLTTASSPSATASVADAQKNGFSLRYRLSDLASASSSSSSSLSGPSRITRRRNTPHAGMTTFFVTLSDDGVVAQLEVLNAAVIDGDVTTLGRIELVFDNLTATNNQSGYFLELGFPPFEKSVVYDPSLGLGVLLGGSSDGSSSSTDVGLIVGVAVAIPVAVVVVLAAVVAGVVLAWRRRSRWAGAANSNAVDWDLDESERGDRDQL</sequence>
<organism evidence="4 5">
    <name type="scientific">Acanthamoeba castellanii (strain ATCC 30010 / Neff)</name>
    <dbReference type="NCBI Taxonomy" id="1257118"/>
    <lineage>
        <taxon>Eukaryota</taxon>
        <taxon>Amoebozoa</taxon>
        <taxon>Discosea</taxon>
        <taxon>Longamoebia</taxon>
        <taxon>Centramoebida</taxon>
        <taxon>Acanthamoebidae</taxon>
        <taxon>Acanthamoeba</taxon>
    </lineage>
</organism>
<protein>
    <submittedName>
        <fullName evidence="4">Uncharacterized protein</fullName>
    </submittedName>
</protein>
<dbReference type="AlphaFoldDB" id="L8GQY0"/>
<keyword evidence="3" id="KW-0732">Signal</keyword>
<dbReference type="GeneID" id="14915616"/>
<reference evidence="4 5" key="1">
    <citation type="journal article" date="2013" name="Genome Biol.">
        <title>Genome of Acanthamoeba castellanii highlights extensive lateral gene transfer and early evolution of tyrosine kinase signaling.</title>
        <authorList>
            <person name="Clarke M."/>
            <person name="Lohan A.J."/>
            <person name="Liu B."/>
            <person name="Lagkouvardos I."/>
            <person name="Roy S."/>
            <person name="Zafar N."/>
            <person name="Bertelli C."/>
            <person name="Schilde C."/>
            <person name="Kianianmomeni A."/>
            <person name="Burglin T.R."/>
            <person name="Frech C."/>
            <person name="Turcotte B."/>
            <person name="Kopec K.O."/>
            <person name="Synnott J.M."/>
            <person name="Choo C."/>
            <person name="Paponov I."/>
            <person name="Finkler A."/>
            <person name="Soon Heng Tan C."/>
            <person name="Hutchins A.P."/>
            <person name="Weinmeier T."/>
            <person name="Rattei T."/>
            <person name="Chu J.S."/>
            <person name="Gimenez G."/>
            <person name="Irimia M."/>
            <person name="Rigden D.J."/>
            <person name="Fitzpatrick D.A."/>
            <person name="Lorenzo-Morales J."/>
            <person name="Bateman A."/>
            <person name="Chiu C.H."/>
            <person name="Tang P."/>
            <person name="Hegemann P."/>
            <person name="Fromm H."/>
            <person name="Raoult D."/>
            <person name="Greub G."/>
            <person name="Miranda-Saavedra D."/>
            <person name="Chen N."/>
            <person name="Nash P."/>
            <person name="Ginger M.L."/>
            <person name="Horn M."/>
            <person name="Schaap P."/>
            <person name="Caler L."/>
            <person name="Loftus B."/>
        </authorList>
    </citation>
    <scope>NUCLEOTIDE SEQUENCE [LARGE SCALE GENOMIC DNA]</scope>
    <source>
        <strain evidence="4 5">Neff</strain>
    </source>
</reference>
<evidence type="ECO:0000256" key="2">
    <source>
        <dbReference type="SAM" id="Phobius"/>
    </source>
</evidence>
<keyword evidence="2" id="KW-0812">Transmembrane</keyword>
<name>L8GQY0_ACACF</name>
<dbReference type="VEuPathDB" id="AmoebaDB:ACA1_221330"/>
<dbReference type="EMBL" id="KB008036">
    <property type="protein sequence ID" value="ELR15332.1"/>
    <property type="molecule type" value="Genomic_DNA"/>
</dbReference>
<proteinExistence type="predicted"/>
<evidence type="ECO:0000313" key="4">
    <source>
        <dbReference type="EMBL" id="ELR15332.1"/>
    </source>
</evidence>